<feature type="compositionally biased region" description="Low complexity" evidence="2">
    <location>
        <begin position="80"/>
        <end position="93"/>
    </location>
</feature>
<comment type="similarity">
    <text evidence="1">Belongs to the E.coli NlpD/Haemophilus LppB family.</text>
</comment>
<dbReference type="EMBL" id="CP002417">
    <property type="protein sequence ID" value="ADU36798.1"/>
    <property type="molecule type" value="Genomic_DNA"/>
</dbReference>
<reference evidence="4 5" key="2">
    <citation type="journal article" date="2013" name="Genome Announc.">
        <title>Genome of the Root-Associated Plant Growth-Promoting Bacterium Variovorax paradoxus Strain EPS.</title>
        <authorList>
            <person name="Han J.I."/>
            <person name="Spain J.C."/>
            <person name="Leadbetter J.R."/>
            <person name="Ovchinnikova G."/>
            <person name="Goodwin L.A."/>
            <person name="Han C.S."/>
            <person name="Woyke T."/>
            <person name="Davenport K.W."/>
            <person name="Orwin P.M."/>
        </authorList>
    </citation>
    <scope>NUCLEOTIDE SEQUENCE [LARGE SCALE GENOMIC DNA]</scope>
    <source>
        <strain evidence="4 5">EPS</strain>
    </source>
</reference>
<gene>
    <name evidence="4" type="ordered locus">Varpa_2598</name>
</gene>
<dbReference type="GO" id="GO:0004222">
    <property type="term" value="F:metalloendopeptidase activity"/>
    <property type="evidence" value="ECO:0007669"/>
    <property type="project" value="TreeGrafter"/>
</dbReference>
<organism evidence="4 5">
    <name type="scientific">Variovorax paradoxus (strain EPS)</name>
    <dbReference type="NCBI Taxonomy" id="595537"/>
    <lineage>
        <taxon>Bacteria</taxon>
        <taxon>Pseudomonadati</taxon>
        <taxon>Pseudomonadota</taxon>
        <taxon>Betaproteobacteria</taxon>
        <taxon>Burkholderiales</taxon>
        <taxon>Comamonadaceae</taxon>
        <taxon>Variovorax</taxon>
    </lineage>
</organism>
<dbReference type="Gene3D" id="2.70.70.10">
    <property type="entry name" value="Glucose Permease (Domain IIA)"/>
    <property type="match status" value="1"/>
</dbReference>
<evidence type="ECO:0000259" key="3">
    <source>
        <dbReference type="Pfam" id="PF01551"/>
    </source>
</evidence>
<dbReference type="KEGG" id="vpe:Varpa_2598"/>
<feature type="domain" description="M23ase beta-sheet core" evidence="3">
    <location>
        <begin position="117"/>
        <end position="211"/>
    </location>
</feature>
<evidence type="ECO:0000256" key="1">
    <source>
        <dbReference type="ARBA" id="ARBA00038420"/>
    </source>
</evidence>
<feature type="compositionally biased region" description="Low complexity" evidence="2">
    <location>
        <begin position="51"/>
        <end position="60"/>
    </location>
</feature>
<dbReference type="AlphaFoldDB" id="E6V1P2"/>
<feature type="compositionally biased region" description="Basic and acidic residues" evidence="2">
    <location>
        <begin position="65"/>
        <end position="79"/>
    </location>
</feature>
<evidence type="ECO:0000256" key="2">
    <source>
        <dbReference type="SAM" id="MobiDB-lite"/>
    </source>
</evidence>
<proteinExistence type="inferred from homology"/>
<dbReference type="STRING" id="595537.Varpa_2598"/>
<dbReference type="PANTHER" id="PTHR21666">
    <property type="entry name" value="PEPTIDASE-RELATED"/>
    <property type="match status" value="1"/>
</dbReference>
<feature type="compositionally biased region" description="Polar residues" evidence="2">
    <location>
        <begin position="103"/>
        <end position="113"/>
    </location>
</feature>
<protein>
    <submittedName>
        <fullName evidence="4">Peptidase M23</fullName>
    </submittedName>
</protein>
<dbReference type="OrthoDB" id="9795421at2"/>
<feature type="region of interest" description="Disordered" evidence="2">
    <location>
        <begin position="45"/>
        <end position="113"/>
    </location>
</feature>
<dbReference type="InterPro" id="IPR050570">
    <property type="entry name" value="Cell_wall_metabolism_enzyme"/>
</dbReference>
<dbReference type="HOGENOM" id="CLU_1261010_0_0_4"/>
<evidence type="ECO:0000313" key="5">
    <source>
        <dbReference type="Proteomes" id="UP000008917"/>
    </source>
</evidence>
<dbReference type="CDD" id="cd12797">
    <property type="entry name" value="M23_peptidase"/>
    <property type="match status" value="1"/>
</dbReference>
<dbReference type="Proteomes" id="UP000008917">
    <property type="component" value="Chromosome"/>
</dbReference>
<dbReference type="InterPro" id="IPR016047">
    <property type="entry name" value="M23ase_b-sheet_dom"/>
</dbReference>
<sequence>MHFKPHAEPGLPDLPPSHSLISHRIELALASGMLGILLIGCASKPAPAPAPASKKSASAKHVPSARKDARPAPERRSRSSEPAPSASSTPSAPVAKAERNFLRPSNGTVIQRFNGRNSKGIDFAGSEGDPVIAARDGKVVYSAVGPRGYGQLVMIKHDATFVTAYAHNSKLLVKEGQSVKRGQVIAHMGRTEADRVKLHFELRRNGNAVDPAAYFASPD</sequence>
<reference evidence="5" key="1">
    <citation type="submission" date="2010-12" db="EMBL/GenBank/DDBJ databases">
        <title>Complete sequence of Variovorax paradoxus EPS.</title>
        <authorList>
            <consortium name="US DOE Joint Genome Institute"/>
            <person name="Lucas S."/>
            <person name="Copeland A."/>
            <person name="Lapidus A."/>
            <person name="Cheng J.-F."/>
            <person name="Goodwin L."/>
            <person name="Pitluck S."/>
            <person name="Teshima H."/>
            <person name="Detter J.C."/>
            <person name="Han C."/>
            <person name="Tapia R."/>
            <person name="Land M."/>
            <person name="Hauser L."/>
            <person name="Kyrpides N."/>
            <person name="Ivanova N."/>
            <person name="Ovchinnikova G."/>
            <person name="Orwin P."/>
            <person name="Han J.-I.G."/>
            <person name="Woyke T."/>
        </authorList>
    </citation>
    <scope>NUCLEOTIDE SEQUENCE [LARGE SCALE GENOMIC DNA]</scope>
    <source>
        <strain evidence="5">EPS</strain>
    </source>
</reference>
<dbReference type="eggNOG" id="COG4942">
    <property type="taxonomic scope" value="Bacteria"/>
</dbReference>
<evidence type="ECO:0000313" key="4">
    <source>
        <dbReference type="EMBL" id="ADU36798.1"/>
    </source>
</evidence>
<dbReference type="InterPro" id="IPR011055">
    <property type="entry name" value="Dup_hybrid_motif"/>
</dbReference>
<accession>E6V1P2</accession>
<dbReference type="PANTHER" id="PTHR21666:SF263">
    <property type="entry name" value="MUREIN HYDROLASE ACTIVATOR NLPD"/>
    <property type="match status" value="1"/>
</dbReference>
<name>E6V1P2_VARPE</name>
<dbReference type="SUPFAM" id="SSF51261">
    <property type="entry name" value="Duplicated hybrid motif"/>
    <property type="match status" value="1"/>
</dbReference>
<dbReference type="Pfam" id="PF01551">
    <property type="entry name" value="Peptidase_M23"/>
    <property type="match status" value="1"/>
</dbReference>